<dbReference type="Proteomes" id="UP000823388">
    <property type="component" value="Chromosome 4K"/>
</dbReference>
<reference evidence="3" key="1">
    <citation type="submission" date="2020-05" db="EMBL/GenBank/DDBJ databases">
        <title>WGS assembly of Panicum virgatum.</title>
        <authorList>
            <person name="Lovell J.T."/>
            <person name="Jenkins J."/>
            <person name="Shu S."/>
            <person name="Juenger T.E."/>
            <person name="Schmutz J."/>
        </authorList>
    </citation>
    <scope>NUCLEOTIDE SEQUENCE</scope>
    <source>
        <strain evidence="3">AP13</strain>
    </source>
</reference>
<protein>
    <submittedName>
        <fullName evidence="3">Uncharacterized protein</fullName>
    </submittedName>
</protein>
<gene>
    <name evidence="3" type="ORF">PVAP13_4KG281220</name>
</gene>
<feature type="region of interest" description="Disordered" evidence="2">
    <location>
        <begin position="1"/>
        <end position="20"/>
    </location>
</feature>
<name>A0A8T0TKH3_PANVG</name>
<comment type="caution">
    <text evidence="3">The sequence shown here is derived from an EMBL/GenBank/DDBJ whole genome shotgun (WGS) entry which is preliminary data.</text>
</comment>
<evidence type="ECO:0000313" key="4">
    <source>
        <dbReference type="Proteomes" id="UP000823388"/>
    </source>
</evidence>
<evidence type="ECO:0000313" key="3">
    <source>
        <dbReference type="EMBL" id="KAG2612422.1"/>
    </source>
</evidence>
<keyword evidence="4" id="KW-1185">Reference proteome</keyword>
<organism evidence="3 4">
    <name type="scientific">Panicum virgatum</name>
    <name type="common">Blackwell switchgrass</name>
    <dbReference type="NCBI Taxonomy" id="38727"/>
    <lineage>
        <taxon>Eukaryota</taxon>
        <taxon>Viridiplantae</taxon>
        <taxon>Streptophyta</taxon>
        <taxon>Embryophyta</taxon>
        <taxon>Tracheophyta</taxon>
        <taxon>Spermatophyta</taxon>
        <taxon>Magnoliopsida</taxon>
        <taxon>Liliopsida</taxon>
        <taxon>Poales</taxon>
        <taxon>Poaceae</taxon>
        <taxon>PACMAD clade</taxon>
        <taxon>Panicoideae</taxon>
        <taxon>Panicodae</taxon>
        <taxon>Paniceae</taxon>
        <taxon>Panicinae</taxon>
        <taxon>Panicum</taxon>
        <taxon>Panicum sect. Hiantes</taxon>
    </lineage>
</organism>
<accession>A0A8T0TKH3</accession>
<dbReference type="AlphaFoldDB" id="A0A8T0TKH3"/>
<dbReference type="EMBL" id="CM029043">
    <property type="protein sequence ID" value="KAG2612422.1"/>
    <property type="molecule type" value="Genomic_DNA"/>
</dbReference>
<evidence type="ECO:0000256" key="2">
    <source>
        <dbReference type="SAM" id="MobiDB-lite"/>
    </source>
</evidence>
<keyword evidence="1" id="KW-0175">Coiled coil</keyword>
<sequence length="124" mass="13937">MVAVVADPPEEGQATKTPTEAVAQVLPSTKFLRNVGLEIPALKKSTSASAQVQELQAEVQSERENSAALREKMEDQQTKLEDLNLKFQESEAARDNQREEIESLKKQEEETNTLLRRLLCLSRE</sequence>
<proteinExistence type="predicted"/>
<feature type="coiled-coil region" evidence="1">
    <location>
        <begin position="45"/>
        <end position="124"/>
    </location>
</feature>
<evidence type="ECO:0000256" key="1">
    <source>
        <dbReference type="SAM" id="Coils"/>
    </source>
</evidence>